<dbReference type="InterPro" id="IPR029058">
    <property type="entry name" value="AB_hydrolase_fold"/>
</dbReference>
<evidence type="ECO:0008006" key="3">
    <source>
        <dbReference type="Google" id="ProtNLM"/>
    </source>
</evidence>
<reference evidence="2" key="1">
    <citation type="submission" date="2016-10" db="EMBL/GenBank/DDBJ databases">
        <authorList>
            <person name="Varghese N."/>
            <person name="Submissions S."/>
        </authorList>
    </citation>
    <scope>NUCLEOTIDE SEQUENCE [LARGE SCALE GENOMIC DNA]</scope>
    <source>
        <strain evidence="2">Mob M</strain>
    </source>
</reference>
<evidence type="ECO:0000313" key="1">
    <source>
        <dbReference type="EMBL" id="SFM43760.1"/>
    </source>
</evidence>
<dbReference type="RefSeq" id="WP_091934675.1">
    <property type="nucleotide sequence ID" value="NZ_FOUJ01000002.1"/>
</dbReference>
<dbReference type="Gene3D" id="3.40.50.1820">
    <property type="entry name" value="alpha/beta hydrolase"/>
    <property type="match status" value="1"/>
</dbReference>
<protein>
    <recommendedName>
        <fullName evidence="3">Alpha/beta hydrolase</fullName>
    </recommendedName>
</protein>
<accession>A0A1I4QVM7</accession>
<proteinExistence type="predicted"/>
<dbReference type="STRING" id="487685.SAMN04488696_1209"/>
<name>A0A1I4QVM7_9EURY</name>
<organism evidence="1 2">
    <name type="scientific">Methanolobus profundi</name>
    <dbReference type="NCBI Taxonomy" id="487685"/>
    <lineage>
        <taxon>Archaea</taxon>
        <taxon>Methanobacteriati</taxon>
        <taxon>Methanobacteriota</taxon>
        <taxon>Stenosarchaea group</taxon>
        <taxon>Methanomicrobia</taxon>
        <taxon>Methanosarcinales</taxon>
        <taxon>Methanosarcinaceae</taxon>
        <taxon>Methanolobus</taxon>
    </lineage>
</organism>
<evidence type="ECO:0000313" key="2">
    <source>
        <dbReference type="Proteomes" id="UP000198535"/>
    </source>
</evidence>
<dbReference type="Proteomes" id="UP000198535">
    <property type="component" value="Unassembled WGS sequence"/>
</dbReference>
<dbReference type="AlphaFoldDB" id="A0A1I4QVM7"/>
<dbReference type="EMBL" id="FOUJ01000002">
    <property type="protein sequence ID" value="SFM43760.1"/>
    <property type="molecule type" value="Genomic_DNA"/>
</dbReference>
<dbReference type="OrthoDB" id="7531at2157"/>
<gene>
    <name evidence="1" type="ORF">SAMN04488696_1209</name>
</gene>
<dbReference type="SUPFAM" id="SSF53474">
    <property type="entry name" value="alpha/beta-Hydrolases"/>
    <property type="match status" value="1"/>
</dbReference>
<sequence length="236" mass="27170">MIEHDILIDNIPAILWGESSSKLFVAVHGNMSHKKDSPISILAEEAVPLGYQVLSFDLPQHGDRKDETAPCKVQNSINDLYKIMNYAQTNATDISLFACSMGAYFSLLACKEIPLQQSLFLSPVVNMEHIIDNMMTWFNVTEEQLKADQEVHTPIGQTLYWDHYCYVKENPIIQWDCPTAIIYGEEDNICEYDIVSSFSKEFNCDLTVMENGEHYFHTPDQLSFYRKWLTEHLCKL</sequence>
<keyword evidence="2" id="KW-1185">Reference proteome</keyword>